<accession>A0A2S7K9T8</accession>
<dbReference type="Pfam" id="PF03571">
    <property type="entry name" value="Peptidase_M49"/>
    <property type="match status" value="1"/>
</dbReference>
<protein>
    <recommendedName>
        <fullName evidence="6">Zn-dependent hydrolase</fullName>
    </recommendedName>
</protein>
<organism evidence="4 5">
    <name type="scientific">Hyphococcus luteus</name>
    <dbReference type="NCBI Taxonomy" id="2058213"/>
    <lineage>
        <taxon>Bacteria</taxon>
        <taxon>Pseudomonadati</taxon>
        <taxon>Pseudomonadota</taxon>
        <taxon>Alphaproteobacteria</taxon>
        <taxon>Parvularculales</taxon>
        <taxon>Parvularculaceae</taxon>
        <taxon>Hyphococcus</taxon>
    </lineage>
</organism>
<dbReference type="Proteomes" id="UP000239504">
    <property type="component" value="Unassembled WGS sequence"/>
</dbReference>
<evidence type="ECO:0000256" key="1">
    <source>
        <dbReference type="ARBA" id="ARBA00022723"/>
    </source>
</evidence>
<dbReference type="PANTHER" id="PTHR23422">
    <property type="entry name" value="DIPEPTIDYL PEPTIDASE III-RELATED"/>
    <property type="match status" value="1"/>
</dbReference>
<evidence type="ECO:0008006" key="6">
    <source>
        <dbReference type="Google" id="ProtNLM"/>
    </source>
</evidence>
<dbReference type="OrthoDB" id="9812747at2"/>
<dbReference type="GO" id="GO:0008239">
    <property type="term" value="F:dipeptidyl-peptidase activity"/>
    <property type="evidence" value="ECO:0007669"/>
    <property type="project" value="TreeGrafter"/>
</dbReference>
<dbReference type="EMBL" id="PJCH01000003">
    <property type="protein sequence ID" value="PQA89284.1"/>
    <property type="molecule type" value="Genomic_DNA"/>
</dbReference>
<dbReference type="GO" id="GO:0046872">
    <property type="term" value="F:metal ion binding"/>
    <property type="evidence" value="ECO:0007669"/>
    <property type="project" value="UniProtKB-KW"/>
</dbReference>
<dbReference type="InterPro" id="IPR039461">
    <property type="entry name" value="Peptidase_M49"/>
</dbReference>
<evidence type="ECO:0000256" key="2">
    <source>
        <dbReference type="ARBA" id="ARBA00022801"/>
    </source>
</evidence>
<reference evidence="4 5" key="1">
    <citation type="submission" date="2017-12" db="EMBL/GenBank/DDBJ databases">
        <authorList>
            <person name="Hurst M.R.H."/>
        </authorList>
    </citation>
    <scope>NUCLEOTIDE SEQUENCE [LARGE SCALE GENOMIC DNA]</scope>
    <source>
        <strain evidence="4 5">SY-3-19</strain>
    </source>
</reference>
<dbReference type="PANTHER" id="PTHR23422:SF9">
    <property type="entry name" value="ZN-DEPENDENT HYDROLASE"/>
    <property type="match status" value="1"/>
</dbReference>
<keyword evidence="1" id="KW-0479">Metal-binding</keyword>
<sequence>MLALAAACSQEAPPASPDAEAQAPAAEETAAEAKAASKDKLEAMRAQFAVVDMDADTSFLTDEQRQVVNKLNQVGNLMSEIYLRQRSEMNPEWRAEIAAGGDELLLEMFDLHFGPWDTLDHNKPFYGDQEMPEGAAFYPADMTKEEFAKWVVDHPEDEEAFTSGYTVIRRTEDGGLEAIPYSEYYREWLEPAAALMREAAAITTNESLKKFLTLRAEAFLTDDYYESEMAWMDLEGPIEAAIGPYEVYTDNLFGYKTAFEAFITIKNPEESAALAKYKDYLRDMEANLPVEESYKNFKRGFESPIAVTYQVHGGGDNVPGVQTIAFNLPNDERVREAKGAKKVLLNNVLGAKFERILAPMAEDILVADQAPLLMKKYMSGETLFHELSHSLGPGTIVVDGEETTVSARLQELYTMTEEGKADVMGAYNILYMMERGELPEAEKNNFLATYFVGLFRAMRFGINEAHGKGAAFQYTYFKDAGAFTVESGKYRLDFAKLEQAISDLTRDIVVIQGDGDYEKAKAFLGEYAKLDANAQNAIASLTHLPVDIQPVYEDEI</sequence>
<comment type="caution">
    <text evidence="4">The sequence shown here is derived from an EMBL/GenBank/DDBJ whole genome shotgun (WGS) entry which is preliminary data.</text>
</comment>
<dbReference type="AlphaFoldDB" id="A0A2S7K9T8"/>
<dbReference type="Gene3D" id="3.30.540.30">
    <property type="match status" value="1"/>
</dbReference>
<feature type="region of interest" description="Disordered" evidence="3">
    <location>
        <begin position="1"/>
        <end position="27"/>
    </location>
</feature>
<keyword evidence="5" id="KW-1185">Reference proteome</keyword>
<evidence type="ECO:0000313" key="4">
    <source>
        <dbReference type="EMBL" id="PQA89284.1"/>
    </source>
</evidence>
<evidence type="ECO:0000313" key="5">
    <source>
        <dbReference type="Proteomes" id="UP000239504"/>
    </source>
</evidence>
<proteinExistence type="predicted"/>
<evidence type="ECO:0000256" key="3">
    <source>
        <dbReference type="SAM" id="MobiDB-lite"/>
    </source>
</evidence>
<name>A0A2S7K9T8_9PROT</name>
<feature type="compositionally biased region" description="Low complexity" evidence="3">
    <location>
        <begin position="9"/>
        <end position="27"/>
    </location>
</feature>
<dbReference type="GO" id="GO:0005737">
    <property type="term" value="C:cytoplasm"/>
    <property type="evidence" value="ECO:0007669"/>
    <property type="project" value="TreeGrafter"/>
</dbReference>
<keyword evidence="2" id="KW-0378">Hydrolase</keyword>
<gene>
    <name evidence="4" type="ORF">CW354_04360</name>
</gene>